<comment type="caution">
    <text evidence="1">The sequence shown here is derived from an EMBL/GenBank/DDBJ whole genome shotgun (WGS) entry which is preliminary data.</text>
</comment>
<protein>
    <submittedName>
        <fullName evidence="1">Uncharacterized protein</fullName>
    </submittedName>
</protein>
<organism evidence="1 2">
    <name type="scientific">Helianthus annuus</name>
    <name type="common">Common sunflower</name>
    <dbReference type="NCBI Taxonomy" id="4232"/>
    <lineage>
        <taxon>Eukaryota</taxon>
        <taxon>Viridiplantae</taxon>
        <taxon>Streptophyta</taxon>
        <taxon>Embryophyta</taxon>
        <taxon>Tracheophyta</taxon>
        <taxon>Spermatophyta</taxon>
        <taxon>Magnoliopsida</taxon>
        <taxon>eudicotyledons</taxon>
        <taxon>Gunneridae</taxon>
        <taxon>Pentapetalae</taxon>
        <taxon>asterids</taxon>
        <taxon>campanulids</taxon>
        <taxon>Asterales</taxon>
        <taxon>Asteraceae</taxon>
        <taxon>Asteroideae</taxon>
        <taxon>Heliantheae alliance</taxon>
        <taxon>Heliantheae</taxon>
        <taxon>Helianthus</taxon>
    </lineage>
</organism>
<gene>
    <name evidence="1" type="ORF">HanXRQr2_Chr09g0396361</name>
</gene>
<dbReference type="AlphaFoldDB" id="A0A9K3I7Y3"/>
<name>A0A9K3I7Y3_HELAN</name>
<dbReference type="Gramene" id="mRNA:HanXRQr2_Chr09g0396361">
    <property type="protein sequence ID" value="CDS:HanXRQr2_Chr09g0396361.1"/>
    <property type="gene ID" value="HanXRQr2_Chr09g0396361"/>
</dbReference>
<dbReference type="EMBL" id="MNCJ02000324">
    <property type="protein sequence ID" value="KAF5791575.1"/>
    <property type="molecule type" value="Genomic_DNA"/>
</dbReference>
<dbReference type="Proteomes" id="UP000215914">
    <property type="component" value="Unassembled WGS sequence"/>
</dbReference>
<reference evidence="1" key="2">
    <citation type="submission" date="2020-06" db="EMBL/GenBank/DDBJ databases">
        <title>Helianthus annuus Genome sequencing and assembly Release 2.</title>
        <authorList>
            <person name="Gouzy J."/>
            <person name="Langlade N."/>
            <person name="Munos S."/>
        </authorList>
    </citation>
    <scope>NUCLEOTIDE SEQUENCE</scope>
    <source>
        <tissue evidence="1">Leaves</tissue>
    </source>
</reference>
<accession>A0A9K3I7Y3</accession>
<reference evidence="1" key="1">
    <citation type="journal article" date="2017" name="Nature">
        <title>The sunflower genome provides insights into oil metabolism, flowering and Asterid evolution.</title>
        <authorList>
            <person name="Badouin H."/>
            <person name="Gouzy J."/>
            <person name="Grassa C.J."/>
            <person name="Murat F."/>
            <person name="Staton S.E."/>
            <person name="Cottret L."/>
            <person name="Lelandais-Briere C."/>
            <person name="Owens G.L."/>
            <person name="Carrere S."/>
            <person name="Mayjonade B."/>
            <person name="Legrand L."/>
            <person name="Gill N."/>
            <person name="Kane N.C."/>
            <person name="Bowers J.E."/>
            <person name="Hubner S."/>
            <person name="Bellec A."/>
            <person name="Berard A."/>
            <person name="Berges H."/>
            <person name="Blanchet N."/>
            <person name="Boniface M.C."/>
            <person name="Brunel D."/>
            <person name="Catrice O."/>
            <person name="Chaidir N."/>
            <person name="Claudel C."/>
            <person name="Donnadieu C."/>
            <person name="Faraut T."/>
            <person name="Fievet G."/>
            <person name="Helmstetter N."/>
            <person name="King M."/>
            <person name="Knapp S.J."/>
            <person name="Lai Z."/>
            <person name="Le Paslier M.C."/>
            <person name="Lippi Y."/>
            <person name="Lorenzon L."/>
            <person name="Mandel J.R."/>
            <person name="Marage G."/>
            <person name="Marchand G."/>
            <person name="Marquand E."/>
            <person name="Bret-Mestries E."/>
            <person name="Morien E."/>
            <person name="Nambeesan S."/>
            <person name="Nguyen T."/>
            <person name="Pegot-Espagnet P."/>
            <person name="Pouilly N."/>
            <person name="Raftis F."/>
            <person name="Sallet E."/>
            <person name="Schiex T."/>
            <person name="Thomas J."/>
            <person name="Vandecasteele C."/>
            <person name="Vares D."/>
            <person name="Vear F."/>
            <person name="Vautrin S."/>
            <person name="Crespi M."/>
            <person name="Mangin B."/>
            <person name="Burke J.M."/>
            <person name="Salse J."/>
            <person name="Munos S."/>
            <person name="Vincourt P."/>
            <person name="Rieseberg L.H."/>
            <person name="Langlade N.B."/>
        </authorList>
    </citation>
    <scope>NUCLEOTIDE SEQUENCE</scope>
    <source>
        <tissue evidence="1">Leaves</tissue>
    </source>
</reference>
<sequence>MGQGLVWSPPSATRSDHVISPFMLEQRWSFTVLAHENPSHDICHIKVILCQRPNMKLTVVF</sequence>
<evidence type="ECO:0000313" key="1">
    <source>
        <dbReference type="EMBL" id="KAF5791575.1"/>
    </source>
</evidence>
<proteinExistence type="predicted"/>
<evidence type="ECO:0000313" key="2">
    <source>
        <dbReference type="Proteomes" id="UP000215914"/>
    </source>
</evidence>
<keyword evidence="2" id="KW-1185">Reference proteome</keyword>